<protein>
    <submittedName>
        <fullName evidence="2">Uncharacterized protein</fullName>
    </submittedName>
</protein>
<reference evidence="2" key="1">
    <citation type="submission" date="2023-07" db="EMBL/GenBank/DDBJ databases">
        <authorList>
            <consortium name="AG Swart"/>
            <person name="Singh M."/>
            <person name="Singh A."/>
            <person name="Seah K."/>
            <person name="Emmerich C."/>
        </authorList>
    </citation>
    <scope>NUCLEOTIDE SEQUENCE</scope>
    <source>
        <strain evidence="2">DP1</strain>
    </source>
</reference>
<accession>A0AAD1Y534</accession>
<feature type="region of interest" description="Disordered" evidence="1">
    <location>
        <begin position="517"/>
        <end position="540"/>
    </location>
</feature>
<comment type="caution">
    <text evidence="2">The sequence shown here is derived from an EMBL/GenBank/DDBJ whole genome shotgun (WGS) entry which is preliminary data.</text>
</comment>
<feature type="compositionally biased region" description="Basic residues" evidence="1">
    <location>
        <begin position="173"/>
        <end position="188"/>
    </location>
</feature>
<keyword evidence="3" id="KW-1185">Reference proteome</keyword>
<gene>
    <name evidence="2" type="ORF">ECRASSUSDP1_LOCUS27133</name>
</gene>
<name>A0AAD1Y534_EUPCR</name>
<dbReference type="Proteomes" id="UP001295684">
    <property type="component" value="Unassembled WGS sequence"/>
</dbReference>
<feature type="region of interest" description="Disordered" evidence="1">
    <location>
        <begin position="24"/>
        <end position="44"/>
    </location>
</feature>
<dbReference type="AlphaFoldDB" id="A0AAD1Y534"/>
<feature type="compositionally biased region" description="Polar residues" evidence="1">
    <location>
        <begin position="113"/>
        <end position="156"/>
    </location>
</feature>
<sequence>MEENKYIHNELDLFSNPPNIMEVDEENGGPQVHSQVDEHDSNDDFICGDSGFDNLRSESYFDDQHGFPQIVLQNNTVFNRLFREDSQENYLGNQSDNKDFNEEDVDEFFGKGSPNNGKTSKGQIISSNGSERTYIQGSSDSNSQNGANISVSTRKPSFNEEATQKKKDQMKKTVNKIRAKKREQKRKRRDIEADDYEKSSSKESTTTLSEEKKSNKITPQKRKGTIWKILFPNKAYDDKKCELERLVCGQVESQISQNPKVIECYNQLKAFEKSKEAKNMTKGDFTKQKNRISAQLSRERREAIMHSLINVCINNIKGKKELDADIEEVKAVLKESLCDTCTKNLSGAQCTPKRPSTVNIKASSSMNFNQKKSNPALTVSRPGAWGLLMSFAVIACVFGVAFMGSENNQRQLTGGFDSGDNYPLRQLKEINIEPTSMMSYISPSDINQKKTMTNLLSKAKNTYLNRETELVESAALYNKIDFSNCGSKLRVDPSTLVEQQPEFQNINFKLNNLEDQRRSKEASYDSGMNRALPSSNEEKNLPAPISLVRNKTEEPTMLCGGSDFLSQGNLFLQKDECNNFNVWVPLNALAKSNQASELLNSLGIHTISNAIYETDSFIEFKCAIDSINLISGKDYGVKPSL</sequence>
<evidence type="ECO:0000256" key="1">
    <source>
        <dbReference type="SAM" id="MobiDB-lite"/>
    </source>
</evidence>
<evidence type="ECO:0000313" key="3">
    <source>
        <dbReference type="Proteomes" id="UP001295684"/>
    </source>
</evidence>
<organism evidence="2 3">
    <name type="scientific">Euplotes crassus</name>
    <dbReference type="NCBI Taxonomy" id="5936"/>
    <lineage>
        <taxon>Eukaryota</taxon>
        <taxon>Sar</taxon>
        <taxon>Alveolata</taxon>
        <taxon>Ciliophora</taxon>
        <taxon>Intramacronucleata</taxon>
        <taxon>Spirotrichea</taxon>
        <taxon>Hypotrichia</taxon>
        <taxon>Euplotida</taxon>
        <taxon>Euplotidae</taxon>
        <taxon>Moneuplotes</taxon>
    </lineage>
</organism>
<dbReference type="EMBL" id="CAMPGE010027986">
    <property type="protein sequence ID" value="CAI2385556.1"/>
    <property type="molecule type" value="Genomic_DNA"/>
</dbReference>
<proteinExistence type="predicted"/>
<evidence type="ECO:0000313" key="2">
    <source>
        <dbReference type="EMBL" id="CAI2385556.1"/>
    </source>
</evidence>
<feature type="region of interest" description="Disordered" evidence="1">
    <location>
        <begin position="89"/>
        <end position="219"/>
    </location>
</feature>
<feature type="compositionally biased region" description="Basic and acidic residues" evidence="1">
    <location>
        <begin position="162"/>
        <end position="171"/>
    </location>
</feature>